<dbReference type="STRING" id="1802620.A3D91_01485"/>
<dbReference type="SUPFAM" id="SSF54593">
    <property type="entry name" value="Glyoxalase/Bleomycin resistance protein/Dihydroxybiphenyl dioxygenase"/>
    <property type="match status" value="1"/>
</dbReference>
<dbReference type="InterPro" id="IPR029068">
    <property type="entry name" value="Glyas_Bleomycin-R_OHBP_Dase"/>
</dbReference>
<organism evidence="2 3">
    <name type="scientific">candidate division WWE3 bacterium RIFCSPHIGHO2_02_FULL_38_14</name>
    <dbReference type="NCBI Taxonomy" id="1802620"/>
    <lineage>
        <taxon>Bacteria</taxon>
        <taxon>Katanobacteria</taxon>
    </lineage>
</organism>
<dbReference type="Pfam" id="PF00903">
    <property type="entry name" value="Glyoxalase"/>
    <property type="match status" value="1"/>
</dbReference>
<evidence type="ECO:0000313" key="2">
    <source>
        <dbReference type="EMBL" id="OGC53818.1"/>
    </source>
</evidence>
<proteinExistence type="predicted"/>
<accession>A0A1F4V9K4</accession>
<dbReference type="AlphaFoldDB" id="A0A1F4V9K4"/>
<protein>
    <recommendedName>
        <fullName evidence="1">VOC domain-containing protein</fullName>
    </recommendedName>
</protein>
<dbReference type="PROSITE" id="PS51819">
    <property type="entry name" value="VOC"/>
    <property type="match status" value="1"/>
</dbReference>
<dbReference type="InterPro" id="IPR004360">
    <property type="entry name" value="Glyas_Fos-R_dOase_dom"/>
</dbReference>
<reference evidence="2 3" key="1">
    <citation type="journal article" date="2016" name="Nat. Commun.">
        <title>Thousands of microbial genomes shed light on interconnected biogeochemical processes in an aquifer system.</title>
        <authorList>
            <person name="Anantharaman K."/>
            <person name="Brown C.T."/>
            <person name="Hug L.A."/>
            <person name="Sharon I."/>
            <person name="Castelle C.J."/>
            <person name="Probst A.J."/>
            <person name="Thomas B.C."/>
            <person name="Singh A."/>
            <person name="Wilkins M.J."/>
            <person name="Karaoz U."/>
            <person name="Brodie E.L."/>
            <person name="Williams K.H."/>
            <person name="Hubbard S.S."/>
            <person name="Banfield J.F."/>
        </authorList>
    </citation>
    <scope>NUCLEOTIDE SEQUENCE [LARGE SCALE GENOMIC DNA]</scope>
</reference>
<dbReference type="Proteomes" id="UP000178127">
    <property type="component" value="Unassembled WGS sequence"/>
</dbReference>
<gene>
    <name evidence="2" type="ORF">A3D91_01485</name>
</gene>
<evidence type="ECO:0000313" key="3">
    <source>
        <dbReference type="Proteomes" id="UP000178127"/>
    </source>
</evidence>
<dbReference type="EMBL" id="MEVD01000009">
    <property type="protein sequence ID" value="OGC53818.1"/>
    <property type="molecule type" value="Genomic_DNA"/>
</dbReference>
<name>A0A1F4V9K4_UNCKA</name>
<dbReference type="Gene3D" id="3.10.180.10">
    <property type="entry name" value="2,3-Dihydroxybiphenyl 1,2-Dioxygenase, domain 1"/>
    <property type="match status" value="1"/>
</dbReference>
<dbReference type="InterPro" id="IPR037523">
    <property type="entry name" value="VOC_core"/>
</dbReference>
<feature type="domain" description="VOC" evidence="1">
    <location>
        <begin position="3"/>
        <end position="129"/>
    </location>
</feature>
<comment type="caution">
    <text evidence="2">The sequence shown here is derived from an EMBL/GenBank/DDBJ whole genome shotgun (WGS) entry which is preliminary data.</text>
</comment>
<sequence length="149" mass="16899">MIKSAGVHIKVNNFGKSLKFYTSLGFIKVFEYGPGKSVEEKYRGVVFEHGGCKLEVADGHRAVKPEVFKELVKSSKISLMVNVDSLEEIIKKCEKNKINIAVPPRHYYWGTLELVIKDPDGVVLVFIAPYNKRSAVKIKADESWVYKHK</sequence>
<evidence type="ECO:0000259" key="1">
    <source>
        <dbReference type="PROSITE" id="PS51819"/>
    </source>
</evidence>